<gene>
    <name evidence="1" type="ORF">Ldro_2161</name>
</gene>
<accession>A0A0W0SRI1</accession>
<protein>
    <submittedName>
        <fullName evidence="1">DNA repair protein</fullName>
    </submittedName>
</protein>
<dbReference type="EMBL" id="LNXY01000027">
    <property type="protein sequence ID" value="KTC85836.1"/>
    <property type="molecule type" value="Genomic_DNA"/>
</dbReference>
<organism evidence="1 2">
    <name type="scientific">Legionella drozanskii LLAP-1</name>
    <dbReference type="NCBI Taxonomy" id="1212489"/>
    <lineage>
        <taxon>Bacteria</taxon>
        <taxon>Pseudomonadati</taxon>
        <taxon>Pseudomonadota</taxon>
        <taxon>Gammaproteobacteria</taxon>
        <taxon>Legionellales</taxon>
        <taxon>Legionellaceae</taxon>
        <taxon>Legionella</taxon>
    </lineage>
</organism>
<reference evidence="1 2" key="1">
    <citation type="submission" date="2015-11" db="EMBL/GenBank/DDBJ databases">
        <title>Genomic analysis of 38 Legionella species identifies large and diverse effector repertoires.</title>
        <authorList>
            <person name="Burstein D."/>
            <person name="Amaro F."/>
            <person name="Zusman T."/>
            <person name="Lifshitz Z."/>
            <person name="Cohen O."/>
            <person name="Gilbert J.A."/>
            <person name="Pupko T."/>
            <person name="Shuman H.A."/>
            <person name="Segal G."/>
        </authorList>
    </citation>
    <scope>NUCLEOTIDE SEQUENCE [LARGE SCALE GENOMIC DNA]</scope>
    <source>
        <strain evidence="1 2">ATCC 700990</strain>
    </source>
</reference>
<keyword evidence="2" id="KW-1185">Reference proteome</keyword>
<dbReference type="Proteomes" id="UP000054736">
    <property type="component" value="Unassembled WGS sequence"/>
</dbReference>
<dbReference type="OrthoDB" id="5654032at2"/>
<dbReference type="AlphaFoldDB" id="A0A0W0SRI1"/>
<comment type="caution">
    <text evidence="1">The sequence shown here is derived from an EMBL/GenBank/DDBJ whole genome shotgun (WGS) entry which is preliminary data.</text>
</comment>
<sequence length="305" mass="35230">MWYYELLYALIFKVEEQKRYAAHSFLVKIISQLDYIFEASRFEPVHPQIYLGLVDKMYNQYKHAENGSITVGQFTRELFALAIILSKAADDEKIHLCDFENIVKDPNNLRILGFSKTTAVQDMNNLEITQLIKMNYNVNPDLDHVLEILNQQESVNLHLGLITYFESLASKSDLFDDFLNNVYAQRRAKLEPPIPTFSDENKKRKRPVTPNNASLQVKRIKEEQAEIVEEAQLCFRPITKSFKKRSRFQNMRIHSQPCELITSDGCLSTGQLIQLSPFAFFGSSLHGQTQFQLSDNSCGKKPMSF</sequence>
<dbReference type="RefSeq" id="WP_058496437.1">
    <property type="nucleotide sequence ID" value="NZ_CAAAIU010000001.1"/>
</dbReference>
<evidence type="ECO:0000313" key="2">
    <source>
        <dbReference type="Proteomes" id="UP000054736"/>
    </source>
</evidence>
<name>A0A0W0SRI1_9GAMM</name>
<dbReference type="PATRIC" id="fig|1212489.4.peg.2284"/>
<proteinExistence type="predicted"/>
<evidence type="ECO:0000313" key="1">
    <source>
        <dbReference type="EMBL" id="KTC85836.1"/>
    </source>
</evidence>